<keyword evidence="2" id="KW-0732">Signal</keyword>
<dbReference type="AlphaFoldDB" id="A0A160HUJ9"/>
<evidence type="ECO:0000313" key="3">
    <source>
        <dbReference type="EMBL" id="ANC50657.1"/>
    </source>
</evidence>
<dbReference type="Proteomes" id="UP000059113">
    <property type="component" value="Plasmid"/>
</dbReference>
<evidence type="ECO:0000256" key="2">
    <source>
        <dbReference type="SAM" id="SignalP"/>
    </source>
</evidence>
<feature type="chain" id="PRO_5007815168" evidence="2">
    <location>
        <begin position="23"/>
        <end position="579"/>
    </location>
</feature>
<dbReference type="RefSeq" id="WP_063612625.1">
    <property type="nucleotide sequence ID" value="NZ_CP015441.1"/>
</dbReference>
<gene>
    <name evidence="3" type="ORF">CP97_14967</name>
</gene>
<protein>
    <submittedName>
        <fullName evidence="3">Mating pair stabilization protein TraN</fullName>
    </submittedName>
</protein>
<evidence type="ECO:0000256" key="1">
    <source>
        <dbReference type="SAM" id="MobiDB-lite"/>
    </source>
</evidence>
<organism evidence="3 4">
    <name type="scientific">Aurantiacibacter atlanticus</name>
    <dbReference type="NCBI Taxonomy" id="1648404"/>
    <lineage>
        <taxon>Bacteria</taxon>
        <taxon>Pseudomonadati</taxon>
        <taxon>Pseudomonadota</taxon>
        <taxon>Alphaproteobacteria</taxon>
        <taxon>Sphingomonadales</taxon>
        <taxon>Erythrobacteraceae</taxon>
        <taxon>Aurantiacibacter</taxon>
    </lineage>
</organism>
<evidence type="ECO:0000313" key="4">
    <source>
        <dbReference type="Proteomes" id="UP000059113"/>
    </source>
</evidence>
<reference evidence="3 4" key="1">
    <citation type="submission" date="2016-04" db="EMBL/GenBank/DDBJ databases">
        <title>The complete genome sequence of Erythrobacter atlanticus s21-N3.</title>
        <authorList>
            <person name="Wang W."/>
            <person name="Wang L."/>
            <person name="Zhuang L."/>
            <person name="Shao Z."/>
        </authorList>
    </citation>
    <scope>NUCLEOTIDE SEQUENCE [LARGE SCALE GENOMIC DNA]</scope>
    <source>
        <strain evidence="4">s21-N3</strain>
        <plasmid evidence="4">Plasmid</plasmid>
    </source>
</reference>
<name>A0A160HUJ9_9SPHN</name>
<dbReference type="InterPro" id="IPR014121">
    <property type="entry name" value="TraN_Ftype"/>
</dbReference>
<geneLocation type="plasmid" evidence="4"/>
<accession>A0A160HUJ9</accession>
<feature type="region of interest" description="Disordered" evidence="1">
    <location>
        <begin position="117"/>
        <end position="140"/>
    </location>
</feature>
<keyword evidence="4" id="KW-1185">Reference proteome</keyword>
<dbReference type="KEGG" id="ery:CP97_14967"/>
<proteinExistence type="predicted"/>
<keyword evidence="3" id="KW-0614">Plasmid</keyword>
<dbReference type="EMBL" id="CP015441">
    <property type="protein sequence ID" value="ANC50657.1"/>
    <property type="molecule type" value="Genomic_DNA"/>
</dbReference>
<dbReference type="OrthoDB" id="5297981at2"/>
<dbReference type="Pfam" id="PF06986">
    <property type="entry name" value="F_T4SS_TraN"/>
    <property type="match status" value="1"/>
</dbReference>
<feature type="signal peptide" evidence="2">
    <location>
        <begin position="1"/>
        <end position="22"/>
    </location>
</feature>
<sequence>MNIRGLALACAGLVATGQLAHAQMTSSDARAEGEAIGEGVRDATNGSILADGSEANVPTYAGTDFPSLDYADDAVGLTTAGEAQRYQEDYRVVIDPYRKVVDPATIDLSAASAIESDPDAYLGPGASPGGSSGSCNPLPPGGGGSTTYLESCNQGSQPFDEARTCRALLTIQTQGSRYWEYTCDEGFDRDVNLGARQCAAIQGQLDAGGCQEINRVRIGQGCLQWYDNGRTRYCSEPGDPIYRLTYSCPAQTAVSGGIERNKISIVSESVDETQCEATIGGATCSLQSETCTAPNETRVIDGLPVTRPCWEWSRTYQCQGLLPANDCAALEARPECSLSHDECLSYDANGITCNVYDRWFQCTTPDTGAPPPPAYVCAGDLYCINGECTSVTREASTEFKDAMVAMNVMGELRDEFDPNQLKIFSGENLKCTKKVFGLSNCCSGKGVPLLTPWLCNSQDRDVDKKDDAGLCHYVGTYCSDKILGVCVTRKQSYCCYGSKLVRILNEQGKAQLGMRWGKAKEPDCEGFLIAQFQQLDLSRMDFREVYAEFVDAAKLPDEIEMSIQIQTKIEGYYKLNGGS</sequence>